<name>A0AA49GPT6_9BACT</name>
<organism evidence="1">
    <name type="scientific">Roseihalotalea indica</name>
    <dbReference type="NCBI Taxonomy" id="2867963"/>
    <lineage>
        <taxon>Bacteria</taxon>
        <taxon>Pseudomonadati</taxon>
        <taxon>Bacteroidota</taxon>
        <taxon>Cytophagia</taxon>
        <taxon>Cytophagales</taxon>
        <taxon>Catalimonadaceae</taxon>
        <taxon>Roseihalotalea</taxon>
    </lineage>
</organism>
<evidence type="ECO:0000313" key="1">
    <source>
        <dbReference type="EMBL" id="WKN37293.1"/>
    </source>
</evidence>
<evidence type="ECO:0008006" key="2">
    <source>
        <dbReference type="Google" id="ProtNLM"/>
    </source>
</evidence>
<dbReference type="EMBL" id="CP120682">
    <property type="protein sequence ID" value="WKN37293.1"/>
    <property type="molecule type" value="Genomic_DNA"/>
</dbReference>
<sequence length="467" mass="50971">MNITSTSFLLDKTALQQRWSIVAIAGMLLCLFACGDASDKLRVGAFQVDVTPPIGSPVAYAPARSITDSLSARGVVILSDQAPIVICAVDWLGIANEGMDLWKEHLAEAAHTTPDRVSVHALHQHDGVRCDFTVASILDEYGLGGTRFDTVFLKKTIQSVAGAVGVAYKEAKPVTHLGFGKAKVEKVASNRRILGEDGMVKVIRWSKSTDSVAIAAPEGLIDPWLQSVSFWHEEKPLAVMTYYAVHPQSYYGEGDVTSEFVGLARNKRQEMLGGVPHIHFNGAGGNVAAGKYNDGSEERRPVLAHRVETGMQLAWESTQKTPIKKAGLAWKSTEVNLPLGQHLQKQPLRDILASDSATNDEKFTAAKHLAWLQRHQSGKKVPVSSLRLGNVWMLNVPGELFIEYQLAAQQMRPEGHVVTAAYEEYGPGYIGTKIAYAQGGYETSERASRVSPEAEEVLMRAIEEVLE</sequence>
<accession>A0AA49GPT6</accession>
<reference evidence="1" key="1">
    <citation type="journal article" date="2023" name="Comput. Struct. Biotechnol. J.">
        <title>Discovery of a novel marine Bacteroidetes with a rich repertoire of carbohydrate-active enzymes.</title>
        <authorList>
            <person name="Chen B."/>
            <person name="Liu G."/>
            <person name="Chen Q."/>
            <person name="Wang H."/>
            <person name="Liu L."/>
            <person name="Tang K."/>
        </authorList>
    </citation>
    <scope>NUCLEOTIDE SEQUENCE</scope>
    <source>
        <strain evidence="1">TK19036</strain>
    </source>
</reference>
<reference evidence="1" key="2">
    <citation type="journal article" date="2024" name="Antonie Van Leeuwenhoek">
        <title>Roseihalotalea indica gen. nov., sp. nov., a halophilic Bacteroidetes from mesopelagic Southwest Indian Ocean with higher carbohydrate metabolic potential.</title>
        <authorList>
            <person name="Chen B."/>
            <person name="Zhang M."/>
            <person name="Lin D."/>
            <person name="Ye J."/>
            <person name="Tang K."/>
        </authorList>
    </citation>
    <scope>NUCLEOTIDE SEQUENCE</scope>
    <source>
        <strain evidence="1">TK19036</strain>
    </source>
</reference>
<gene>
    <name evidence="1" type="ORF">K4G66_01045</name>
</gene>
<dbReference type="AlphaFoldDB" id="A0AA49GPT6"/>
<proteinExistence type="predicted"/>
<protein>
    <recommendedName>
        <fullName evidence="2">Neutral/alkaline non-lysosomal ceramidase N-terminal domain-containing protein</fullName>
    </recommendedName>
</protein>